<reference evidence="3" key="1">
    <citation type="submission" date="2023-06" db="EMBL/GenBank/DDBJ databases">
        <title>Genome-scale phylogeny and comparative genomics of the fungal order Sordariales.</title>
        <authorList>
            <consortium name="Lawrence Berkeley National Laboratory"/>
            <person name="Hensen N."/>
            <person name="Bonometti L."/>
            <person name="Westerberg I."/>
            <person name="Brannstrom I.O."/>
            <person name="Guillou S."/>
            <person name="Cros-Aarteil S."/>
            <person name="Calhoun S."/>
            <person name="Haridas S."/>
            <person name="Kuo A."/>
            <person name="Mondo S."/>
            <person name="Pangilinan J."/>
            <person name="Riley R."/>
            <person name="LaButti K."/>
            <person name="Andreopoulos B."/>
            <person name="Lipzen A."/>
            <person name="Chen C."/>
            <person name="Yanf M."/>
            <person name="Daum C."/>
            <person name="Ng V."/>
            <person name="Clum A."/>
            <person name="Steindorff A."/>
            <person name="Ohm R."/>
            <person name="Martin F."/>
            <person name="Silar P."/>
            <person name="Natvig D."/>
            <person name="Lalanne C."/>
            <person name="Gautier V."/>
            <person name="Ament-velasquez S.L."/>
            <person name="Kruys A."/>
            <person name="Hutchinson M.I."/>
            <person name="Powell A.J."/>
            <person name="Barry K."/>
            <person name="Miller A.N."/>
            <person name="Grigoriev I.V."/>
            <person name="Debuchy R."/>
            <person name="Gladieux P."/>
            <person name="Thoren M.H."/>
            <person name="Johannesson H."/>
        </authorList>
    </citation>
    <scope>NUCLEOTIDE SEQUENCE</scope>
    <source>
        <strain evidence="3">SMH3187-1</strain>
    </source>
</reference>
<keyword evidence="1" id="KW-0378">Hydrolase</keyword>
<evidence type="ECO:0000256" key="2">
    <source>
        <dbReference type="SAM" id="MobiDB-lite"/>
    </source>
</evidence>
<dbReference type="Gene3D" id="3.40.50.300">
    <property type="entry name" value="P-loop containing nucleotide triphosphate hydrolases"/>
    <property type="match status" value="1"/>
</dbReference>
<protein>
    <recommendedName>
        <fullName evidence="5">Helicase C-terminal domain-containing protein</fullName>
    </recommendedName>
</protein>
<gene>
    <name evidence="3" type="ORF">B0T18DRAFT_427052</name>
</gene>
<dbReference type="CDD" id="cd18793">
    <property type="entry name" value="SF2_C_SNF"/>
    <property type="match status" value="1"/>
</dbReference>
<evidence type="ECO:0000313" key="3">
    <source>
        <dbReference type="EMBL" id="KAK0752612.1"/>
    </source>
</evidence>
<evidence type="ECO:0000256" key="1">
    <source>
        <dbReference type="ARBA" id="ARBA00022801"/>
    </source>
</evidence>
<accession>A0AA40KBG9</accession>
<dbReference type="SUPFAM" id="SSF52540">
    <property type="entry name" value="P-loop containing nucleoside triphosphate hydrolases"/>
    <property type="match status" value="1"/>
</dbReference>
<dbReference type="GO" id="GO:0016787">
    <property type="term" value="F:hydrolase activity"/>
    <property type="evidence" value="ECO:0007669"/>
    <property type="project" value="UniProtKB-KW"/>
</dbReference>
<evidence type="ECO:0008006" key="5">
    <source>
        <dbReference type="Google" id="ProtNLM"/>
    </source>
</evidence>
<feature type="region of interest" description="Disordered" evidence="2">
    <location>
        <begin position="246"/>
        <end position="279"/>
    </location>
</feature>
<comment type="caution">
    <text evidence="3">The sequence shown here is derived from an EMBL/GenBank/DDBJ whole genome shotgun (WGS) entry which is preliminary data.</text>
</comment>
<keyword evidence="4" id="KW-1185">Reference proteome</keyword>
<sequence length="279" mass="31604">MERTEILANFNDKEGDIQFLVLSAAVSSAGLNLHGACHNGIITDIVWNAGTVFQGTGRLFRIGQKRPITWKLVHIAGTVNDWMEDRVVRKFVPEVMARMVQAPIADPELQRFLAFEAVRVMLSQSFNRYSWDVQRVTAETPQLTRARTDLPSRSVINFRSARSENIGHFYSRVVHLMMQLPTFRGGPLSDKDEKYQLRQVINKLRIIGPNWVDANKDVLEAPGFNFSRLTWNKIVDFAEDLDVDMDGPEETWSKTSGNQAARGAQTSKRRRVSGPADDD</sequence>
<dbReference type="Proteomes" id="UP001172155">
    <property type="component" value="Unassembled WGS sequence"/>
</dbReference>
<dbReference type="EMBL" id="JAUKUD010000002">
    <property type="protein sequence ID" value="KAK0752612.1"/>
    <property type="molecule type" value="Genomic_DNA"/>
</dbReference>
<dbReference type="InterPro" id="IPR049730">
    <property type="entry name" value="SNF2/RAD54-like_C"/>
</dbReference>
<proteinExistence type="predicted"/>
<name>A0AA40KBG9_9PEZI</name>
<evidence type="ECO:0000313" key="4">
    <source>
        <dbReference type="Proteomes" id="UP001172155"/>
    </source>
</evidence>
<dbReference type="InterPro" id="IPR027417">
    <property type="entry name" value="P-loop_NTPase"/>
</dbReference>
<dbReference type="AlphaFoldDB" id="A0AA40KBG9"/>
<organism evidence="3 4">
    <name type="scientific">Schizothecium vesticola</name>
    <dbReference type="NCBI Taxonomy" id="314040"/>
    <lineage>
        <taxon>Eukaryota</taxon>
        <taxon>Fungi</taxon>
        <taxon>Dikarya</taxon>
        <taxon>Ascomycota</taxon>
        <taxon>Pezizomycotina</taxon>
        <taxon>Sordariomycetes</taxon>
        <taxon>Sordariomycetidae</taxon>
        <taxon>Sordariales</taxon>
        <taxon>Schizotheciaceae</taxon>
        <taxon>Schizothecium</taxon>
    </lineage>
</organism>